<dbReference type="AlphaFoldDB" id="A0A2N1MZ42"/>
<reference evidence="2 3" key="1">
    <citation type="submission" date="2016-04" db="EMBL/GenBank/DDBJ databases">
        <title>Genome analyses suggest a sexual origin of heterokaryosis in a supposedly ancient asexual fungus.</title>
        <authorList>
            <person name="Ropars J."/>
            <person name="Sedzielewska K."/>
            <person name="Noel J."/>
            <person name="Charron P."/>
            <person name="Farinelli L."/>
            <person name="Marton T."/>
            <person name="Kruger M."/>
            <person name="Pelin A."/>
            <person name="Brachmann A."/>
            <person name="Corradi N."/>
        </authorList>
    </citation>
    <scope>NUCLEOTIDE SEQUENCE [LARGE SCALE GENOMIC DNA]</scope>
    <source>
        <strain evidence="2 3">C2</strain>
    </source>
</reference>
<keyword evidence="1" id="KW-0812">Transmembrane</keyword>
<evidence type="ECO:0000256" key="1">
    <source>
        <dbReference type="SAM" id="Phobius"/>
    </source>
</evidence>
<accession>A0A2N1MZ42</accession>
<name>A0A2N1MZ42_9GLOM</name>
<reference evidence="2 3" key="2">
    <citation type="submission" date="2017-10" db="EMBL/GenBank/DDBJ databases">
        <title>Extensive intraspecific genome diversity in a model arbuscular mycorrhizal fungus.</title>
        <authorList>
            <person name="Chen E.C.H."/>
            <person name="Morin E."/>
            <person name="Baudet D."/>
            <person name="Noel J."/>
            <person name="Ndikumana S."/>
            <person name="Charron P."/>
            <person name="St-Onge C."/>
            <person name="Giorgi J."/>
            <person name="Grigoriev I.V."/>
            <person name="Roux C."/>
            <person name="Martin F.M."/>
            <person name="Corradi N."/>
        </authorList>
    </citation>
    <scope>NUCLEOTIDE SEQUENCE [LARGE SCALE GENOMIC DNA]</scope>
    <source>
        <strain evidence="2 3">C2</strain>
    </source>
</reference>
<feature type="non-terminal residue" evidence="2">
    <location>
        <position position="54"/>
    </location>
</feature>
<gene>
    <name evidence="2" type="ORF">RhiirC2_752607</name>
</gene>
<proteinExistence type="predicted"/>
<protein>
    <submittedName>
        <fullName evidence="2">Uncharacterized protein</fullName>
    </submittedName>
</protein>
<evidence type="ECO:0000313" key="3">
    <source>
        <dbReference type="Proteomes" id="UP000233469"/>
    </source>
</evidence>
<evidence type="ECO:0000313" key="2">
    <source>
        <dbReference type="EMBL" id="PKK66923.1"/>
    </source>
</evidence>
<keyword evidence="1" id="KW-1133">Transmembrane helix</keyword>
<sequence>MNEKRIVLNQTDKPDKPLNGGFPRLIYLIYLRMINPYYIYARKWSLLLFFFVNV</sequence>
<keyword evidence="1" id="KW-0472">Membrane</keyword>
<feature type="transmembrane region" description="Helical" evidence="1">
    <location>
        <begin position="21"/>
        <end position="40"/>
    </location>
</feature>
<dbReference type="Proteomes" id="UP000233469">
    <property type="component" value="Unassembled WGS sequence"/>
</dbReference>
<dbReference type="EMBL" id="LLXL01001027">
    <property type="protein sequence ID" value="PKK66923.1"/>
    <property type="molecule type" value="Genomic_DNA"/>
</dbReference>
<organism evidence="2 3">
    <name type="scientific">Rhizophagus irregularis</name>
    <dbReference type="NCBI Taxonomy" id="588596"/>
    <lineage>
        <taxon>Eukaryota</taxon>
        <taxon>Fungi</taxon>
        <taxon>Fungi incertae sedis</taxon>
        <taxon>Mucoromycota</taxon>
        <taxon>Glomeromycotina</taxon>
        <taxon>Glomeromycetes</taxon>
        <taxon>Glomerales</taxon>
        <taxon>Glomeraceae</taxon>
        <taxon>Rhizophagus</taxon>
    </lineage>
</organism>
<comment type="caution">
    <text evidence="2">The sequence shown here is derived from an EMBL/GenBank/DDBJ whole genome shotgun (WGS) entry which is preliminary data.</text>
</comment>